<dbReference type="InterPro" id="IPR019819">
    <property type="entry name" value="Carboxylesterase_B_CS"/>
</dbReference>
<feature type="chain" id="PRO_5047194457" evidence="4">
    <location>
        <begin position="19"/>
        <end position="123"/>
    </location>
</feature>
<dbReference type="InterPro" id="IPR051093">
    <property type="entry name" value="Neuroligin/BSAL"/>
</dbReference>
<sequence length="123" mass="13664">MWWCWLWLVVSAAGGVEHATREVRTRYGALRGVVRRGSEVYLGVPYAAPPIGALRFMPPVSPSHWPGVRRCDRSPPVCPQSTPPLGPPPRAPLVRRLLPLLRNQSEDCLYLNLFLPDLPSGTS</sequence>
<evidence type="ECO:0000256" key="2">
    <source>
        <dbReference type="ARBA" id="ARBA00022729"/>
    </source>
</evidence>
<dbReference type="EMBL" id="CP092884">
    <property type="protein sequence ID" value="UYV82632.1"/>
    <property type="molecule type" value="Genomic_DNA"/>
</dbReference>
<dbReference type="InterPro" id="IPR002018">
    <property type="entry name" value="CarbesteraseB"/>
</dbReference>
<name>A0ABY6LN80_9ARAC</name>
<gene>
    <name evidence="6" type="ORF">LAZ67_22000267</name>
</gene>
<organism evidence="6 7">
    <name type="scientific">Cordylochernes scorpioides</name>
    <dbReference type="NCBI Taxonomy" id="51811"/>
    <lineage>
        <taxon>Eukaryota</taxon>
        <taxon>Metazoa</taxon>
        <taxon>Ecdysozoa</taxon>
        <taxon>Arthropoda</taxon>
        <taxon>Chelicerata</taxon>
        <taxon>Arachnida</taxon>
        <taxon>Pseudoscorpiones</taxon>
        <taxon>Cheliferoidea</taxon>
        <taxon>Chernetidae</taxon>
        <taxon>Cordylochernes</taxon>
    </lineage>
</organism>
<evidence type="ECO:0000256" key="4">
    <source>
        <dbReference type="SAM" id="SignalP"/>
    </source>
</evidence>
<dbReference type="PROSITE" id="PS00941">
    <property type="entry name" value="CARBOXYLESTERASE_B_2"/>
    <property type="match status" value="1"/>
</dbReference>
<evidence type="ECO:0000259" key="5">
    <source>
        <dbReference type="Pfam" id="PF00135"/>
    </source>
</evidence>
<keyword evidence="3" id="KW-0325">Glycoprotein</keyword>
<dbReference type="Gene3D" id="3.40.50.1820">
    <property type="entry name" value="alpha/beta hydrolase"/>
    <property type="match status" value="1"/>
</dbReference>
<dbReference type="Pfam" id="PF00135">
    <property type="entry name" value="COesterase"/>
    <property type="match status" value="1"/>
</dbReference>
<comment type="similarity">
    <text evidence="1">Belongs to the type-B carboxylesterase/lipase family.</text>
</comment>
<evidence type="ECO:0000313" key="6">
    <source>
        <dbReference type="EMBL" id="UYV82632.1"/>
    </source>
</evidence>
<keyword evidence="2 4" id="KW-0732">Signal</keyword>
<feature type="domain" description="Carboxylesterase type B" evidence="5">
    <location>
        <begin position="21"/>
        <end position="117"/>
    </location>
</feature>
<proteinExistence type="inferred from homology"/>
<evidence type="ECO:0000256" key="3">
    <source>
        <dbReference type="ARBA" id="ARBA00023180"/>
    </source>
</evidence>
<dbReference type="InterPro" id="IPR029058">
    <property type="entry name" value="AB_hydrolase_fold"/>
</dbReference>
<evidence type="ECO:0000313" key="7">
    <source>
        <dbReference type="Proteomes" id="UP001235939"/>
    </source>
</evidence>
<dbReference type="Proteomes" id="UP001235939">
    <property type="component" value="Chromosome 22"/>
</dbReference>
<accession>A0ABY6LN80</accession>
<reference evidence="6 7" key="1">
    <citation type="submission" date="2022-03" db="EMBL/GenBank/DDBJ databases">
        <title>A chromosomal length assembly of Cordylochernes scorpioides.</title>
        <authorList>
            <person name="Zeh D."/>
            <person name="Zeh J."/>
        </authorList>
    </citation>
    <scope>NUCLEOTIDE SEQUENCE [LARGE SCALE GENOMIC DNA]</scope>
    <source>
        <strain evidence="6">IN4F17</strain>
        <tissue evidence="6">Whole Body</tissue>
    </source>
</reference>
<protein>
    <submittedName>
        <fullName evidence="6">NLG-2</fullName>
    </submittedName>
</protein>
<evidence type="ECO:0000256" key="1">
    <source>
        <dbReference type="ARBA" id="ARBA00005964"/>
    </source>
</evidence>
<keyword evidence="7" id="KW-1185">Reference proteome</keyword>
<dbReference type="PANTHER" id="PTHR43903">
    <property type="entry name" value="NEUROLIGIN"/>
    <property type="match status" value="1"/>
</dbReference>
<feature type="signal peptide" evidence="4">
    <location>
        <begin position="1"/>
        <end position="18"/>
    </location>
</feature>
<dbReference type="SUPFAM" id="SSF53474">
    <property type="entry name" value="alpha/beta-Hydrolases"/>
    <property type="match status" value="1"/>
</dbReference>